<dbReference type="Proteomes" id="UP000481861">
    <property type="component" value="Unassembled WGS sequence"/>
</dbReference>
<gene>
    <name evidence="2" type="ORF">BDV95DRAFT_593243</name>
</gene>
<evidence type="ECO:0000313" key="3">
    <source>
        <dbReference type="Proteomes" id="UP000481861"/>
    </source>
</evidence>
<feature type="coiled-coil region" evidence="1">
    <location>
        <begin position="12"/>
        <end position="39"/>
    </location>
</feature>
<reference evidence="2 3" key="1">
    <citation type="submission" date="2020-01" db="EMBL/GenBank/DDBJ databases">
        <authorList>
            <consortium name="DOE Joint Genome Institute"/>
            <person name="Haridas S."/>
            <person name="Albert R."/>
            <person name="Binder M."/>
            <person name="Bloem J."/>
            <person name="Labutti K."/>
            <person name="Salamov A."/>
            <person name="Andreopoulos B."/>
            <person name="Baker S.E."/>
            <person name="Barry K."/>
            <person name="Bills G."/>
            <person name="Bluhm B.H."/>
            <person name="Cannon C."/>
            <person name="Castanera R."/>
            <person name="Culley D.E."/>
            <person name="Daum C."/>
            <person name="Ezra D."/>
            <person name="Gonzalez J.B."/>
            <person name="Henrissat B."/>
            <person name="Kuo A."/>
            <person name="Liang C."/>
            <person name="Lipzen A."/>
            <person name="Lutzoni F."/>
            <person name="Magnuson J."/>
            <person name="Mondo S."/>
            <person name="Nolan M."/>
            <person name="Ohm R."/>
            <person name="Pangilinan J."/>
            <person name="Park H.-J.H."/>
            <person name="Ramirez L."/>
            <person name="Alfaro M."/>
            <person name="Sun H."/>
            <person name="Tritt A."/>
            <person name="Yoshinaga Y."/>
            <person name="Zwiers L.-H.L."/>
            <person name="Turgeon B.G."/>
            <person name="Goodwin S.B."/>
            <person name="Spatafora J.W."/>
            <person name="Crous P.W."/>
            <person name="Grigoriev I.V."/>
        </authorList>
    </citation>
    <scope>NUCLEOTIDE SEQUENCE [LARGE SCALE GENOMIC DNA]</scope>
    <source>
        <strain evidence="2 3">CBS 611.86</strain>
    </source>
</reference>
<proteinExistence type="predicted"/>
<sequence length="101" mass="11935">MTAFKRQFDHTIQDAELGLARLQTQVDGLQAAIDKDEAHFRELHFFLYEELQLGRTEFNRLNGNIETIRRRMWRCGNELAIQEHKVYLIDLLIDLAVELYG</sequence>
<organism evidence="2 3">
    <name type="scientific">Massariosphaeria phaeospora</name>
    <dbReference type="NCBI Taxonomy" id="100035"/>
    <lineage>
        <taxon>Eukaryota</taxon>
        <taxon>Fungi</taxon>
        <taxon>Dikarya</taxon>
        <taxon>Ascomycota</taxon>
        <taxon>Pezizomycotina</taxon>
        <taxon>Dothideomycetes</taxon>
        <taxon>Pleosporomycetidae</taxon>
        <taxon>Pleosporales</taxon>
        <taxon>Pleosporales incertae sedis</taxon>
        <taxon>Massariosphaeria</taxon>
    </lineage>
</organism>
<accession>A0A7C8MA09</accession>
<comment type="caution">
    <text evidence="2">The sequence shown here is derived from an EMBL/GenBank/DDBJ whole genome shotgun (WGS) entry which is preliminary data.</text>
</comment>
<keyword evidence="1" id="KW-0175">Coiled coil</keyword>
<keyword evidence="3" id="KW-1185">Reference proteome</keyword>
<dbReference type="EMBL" id="JAADJZ010000008">
    <property type="protein sequence ID" value="KAF2872836.1"/>
    <property type="molecule type" value="Genomic_DNA"/>
</dbReference>
<name>A0A7C8MA09_9PLEO</name>
<protein>
    <submittedName>
        <fullName evidence="2">Uncharacterized protein</fullName>
    </submittedName>
</protein>
<dbReference type="AlphaFoldDB" id="A0A7C8MA09"/>
<evidence type="ECO:0000256" key="1">
    <source>
        <dbReference type="SAM" id="Coils"/>
    </source>
</evidence>
<evidence type="ECO:0000313" key="2">
    <source>
        <dbReference type="EMBL" id="KAF2872836.1"/>
    </source>
</evidence>